<keyword evidence="3" id="KW-1185">Reference proteome</keyword>
<proteinExistence type="predicted"/>
<accession>A0A146G8Z3</accession>
<organism evidence="2 3">
    <name type="scientific">Terrimicrobium sacchariphilum</name>
    <dbReference type="NCBI Taxonomy" id="690879"/>
    <lineage>
        <taxon>Bacteria</taxon>
        <taxon>Pseudomonadati</taxon>
        <taxon>Verrucomicrobiota</taxon>
        <taxon>Terrimicrobiia</taxon>
        <taxon>Terrimicrobiales</taxon>
        <taxon>Terrimicrobiaceae</taxon>
        <taxon>Terrimicrobium</taxon>
    </lineage>
</organism>
<feature type="signal peptide" evidence="1">
    <location>
        <begin position="1"/>
        <end position="17"/>
    </location>
</feature>
<dbReference type="InParanoid" id="A0A146G8Z3"/>
<evidence type="ECO:0000256" key="1">
    <source>
        <dbReference type="SAM" id="SignalP"/>
    </source>
</evidence>
<sequence length="107" mass="11491">MARVLIALLMMGSLVLADEPVSMSLDVSHVAFLPPIPTEQSAPMMSFPYAHTDIVIKVPSIPTNYVAFVSPTGSLGMRRVTSYERLCVPFSSAIGNALIVKPPAGFR</sequence>
<dbReference type="STRING" id="690879.TSACC_22362"/>
<name>A0A146G8Z3_TERSA</name>
<evidence type="ECO:0000313" key="3">
    <source>
        <dbReference type="Proteomes" id="UP000076023"/>
    </source>
</evidence>
<feature type="chain" id="PRO_5007524730" evidence="1">
    <location>
        <begin position="18"/>
        <end position="107"/>
    </location>
</feature>
<keyword evidence="1" id="KW-0732">Signal</keyword>
<evidence type="ECO:0000313" key="2">
    <source>
        <dbReference type="EMBL" id="GAT33941.1"/>
    </source>
</evidence>
<comment type="caution">
    <text evidence="2">The sequence shown here is derived from an EMBL/GenBank/DDBJ whole genome shotgun (WGS) entry which is preliminary data.</text>
</comment>
<reference evidence="3" key="1">
    <citation type="journal article" date="2017" name="Genome Announc.">
        <title>Draft Genome Sequence of Terrimicrobium sacchariphilum NM-5T, a Facultative Anaerobic Soil Bacterium of the Class Spartobacteria.</title>
        <authorList>
            <person name="Qiu Y.L."/>
            <person name="Tourlousse D.M."/>
            <person name="Matsuura N."/>
            <person name="Ohashi A."/>
            <person name="Sekiguchi Y."/>
        </authorList>
    </citation>
    <scope>NUCLEOTIDE SEQUENCE [LARGE SCALE GENOMIC DNA]</scope>
    <source>
        <strain evidence="3">NM-5</strain>
    </source>
</reference>
<gene>
    <name evidence="2" type="ORF">TSACC_22362</name>
</gene>
<dbReference type="AlphaFoldDB" id="A0A146G8Z3"/>
<protein>
    <submittedName>
        <fullName evidence="2">Uncharacterized protein</fullName>
    </submittedName>
</protein>
<dbReference type="Proteomes" id="UP000076023">
    <property type="component" value="Unassembled WGS sequence"/>
</dbReference>
<dbReference type="EMBL" id="BDCO01000002">
    <property type="protein sequence ID" value="GAT33941.1"/>
    <property type="molecule type" value="Genomic_DNA"/>
</dbReference>